<keyword evidence="3" id="KW-1185">Reference proteome</keyword>
<dbReference type="AlphaFoldDB" id="C0BZU9"/>
<accession>C0BZU9</accession>
<dbReference type="STRING" id="553973.CLOHYLEM_05341"/>
<protein>
    <submittedName>
        <fullName evidence="2">Uncharacterized protein</fullName>
    </submittedName>
</protein>
<dbReference type="EMBL" id="ABYI02000019">
    <property type="protein sequence ID" value="EEG74677.1"/>
    <property type="molecule type" value="Genomic_DNA"/>
</dbReference>
<dbReference type="Pfam" id="PF18988">
    <property type="entry name" value="DUF5721"/>
    <property type="match status" value="1"/>
</dbReference>
<comment type="caution">
    <text evidence="2">The sequence shown here is derived from an EMBL/GenBank/DDBJ whole genome shotgun (WGS) entry which is preliminary data.</text>
</comment>
<reference evidence="2 3" key="2">
    <citation type="submission" date="2009-02" db="EMBL/GenBank/DDBJ databases">
        <authorList>
            <person name="Fulton L."/>
            <person name="Clifton S."/>
            <person name="Fulton B."/>
            <person name="Xu J."/>
            <person name="Minx P."/>
            <person name="Pepin K.H."/>
            <person name="Johnson M."/>
            <person name="Bhonagiri V."/>
            <person name="Nash W.E."/>
            <person name="Mardis E.R."/>
            <person name="Wilson R.K."/>
        </authorList>
    </citation>
    <scope>NUCLEOTIDE SEQUENCE [LARGE SCALE GENOMIC DNA]</scope>
    <source>
        <strain evidence="2 3">DSM 15053</strain>
    </source>
</reference>
<sequence>MITLTPDTKTCMSHLLLKDTFDSLSLIEGEITTYNKFSIDGHIHKDFFEDAPDRDYSYWHELRSYCLSLIKGKRTPLGFKFVLSLGKEKFTGFLTENGLTFQPGDIQGLYMNLRYDGTRLVCVTGTSMNTFTMDKSLDEAWDRWVRTFFSDAGIAFEGDM</sequence>
<evidence type="ECO:0000313" key="1">
    <source>
        <dbReference type="EMBL" id="EEG72109.1"/>
    </source>
</evidence>
<evidence type="ECO:0000313" key="3">
    <source>
        <dbReference type="Proteomes" id="UP000004893"/>
    </source>
</evidence>
<dbReference type="HOGENOM" id="CLU_104975_0_0_9"/>
<proteinExistence type="predicted"/>
<dbReference type="InterPro" id="IPR043779">
    <property type="entry name" value="DUF5721"/>
</dbReference>
<evidence type="ECO:0000313" key="2">
    <source>
        <dbReference type="EMBL" id="EEG74677.1"/>
    </source>
</evidence>
<dbReference type="eggNOG" id="ENOG5032RA4">
    <property type="taxonomic scope" value="Bacteria"/>
</dbReference>
<dbReference type="EMBL" id="ABYI02000083">
    <property type="protein sequence ID" value="EEG72109.1"/>
    <property type="molecule type" value="Genomic_DNA"/>
</dbReference>
<gene>
    <name evidence="2" type="ORF">CLOHYLEM_05341</name>
    <name evidence="1" type="ORF">CLOHYLEM_07828</name>
</gene>
<dbReference type="OrthoDB" id="9787986at2"/>
<organism evidence="2 3">
    <name type="scientific">[Clostridium] hylemonae DSM 15053</name>
    <dbReference type="NCBI Taxonomy" id="553973"/>
    <lineage>
        <taxon>Bacteria</taxon>
        <taxon>Bacillati</taxon>
        <taxon>Bacillota</taxon>
        <taxon>Clostridia</taxon>
        <taxon>Lachnospirales</taxon>
        <taxon>Lachnospiraceae</taxon>
    </lineage>
</organism>
<dbReference type="RefSeq" id="WP_006442676.1">
    <property type="nucleotide sequence ID" value="NZ_CP036524.1"/>
</dbReference>
<reference evidence="2 3" key="1">
    <citation type="submission" date="2009-02" db="EMBL/GenBank/DDBJ databases">
        <title>Draft genome sequence of Clostridium hylemonae (DSM 15053).</title>
        <authorList>
            <person name="Sudarsanam P."/>
            <person name="Ley R."/>
            <person name="Guruge J."/>
            <person name="Turnbaugh P.J."/>
            <person name="Mahowald M."/>
            <person name="Liep D."/>
            <person name="Gordon J."/>
        </authorList>
    </citation>
    <scope>NUCLEOTIDE SEQUENCE [LARGE SCALE GENOMIC DNA]</scope>
    <source>
        <strain evidence="2 3">DSM 15053</strain>
    </source>
</reference>
<name>C0BZU9_9FIRM</name>
<dbReference type="Proteomes" id="UP000004893">
    <property type="component" value="Unassembled WGS sequence"/>
</dbReference>